<keyword evidence="12" id="KW-0648">Protein biosynthesis</keyword>
<sequence length="155" mass="17389">MGNEEVVLTQEGYDKLVEELEQLKGPKRREVAERLKLAISYGDLRENSEYHAAKDDQAFMETRIKQLEGMLRKARIVKAEQASAVTIGATVVLYDEEFDENVEYTIVGQAEADVANNRISFESPLGKSLIGKKINDTVQVEAPVGTIVYKLLEIK</sequence>
<dbReference type="InterPro" id="IPR006359">
    <property type="entry name" value="Tscrpt_elong_fac_GreA"/>
</dbReference>
<evidence type="ECO:0000256" key="4">
    <source>
        <dbReference type="ARBA" id="ARBA00023125"/>
    </source>
</evidence>
<evidence type="ECO:0000313" key="13">
    <source>
        <dbReference type="Proteomes" id="UP000683139"/>
    </source>
</evidence>
<evidence type="ECO:0000256" key="1">
    <source>
        <dbReference type="ARBA" id="ARBA00008213"/>
    </source>
</evidence>
<dbReference type="NCBIfam" id="NF001263">
    <property type="entry name" value="PRK00226.1-4"/>
    <property type="match status" value="1"/>
</dbReference>
<dbReference type="GO" id="GO:0003677">
    <property type="term" value="F:DNA binding"/>
    <property type="evidence" value="ECO:0007669"/>
    <property type="project" value="UniProtKB-UniRule"/>
</dbReference>
<evidence type="ECO:0000256" key="7">
    <source>
        <dbReference type="ARBA" id="ARBA00030776"/>
    </source>
</evidence>
<comment type="function">
    <text evidence="6 8 9">Necessary for efficient RNA polymerase transcription elongation past template-encoded arresting sites. The arresting sites in DNA have the property of trapping a certain fraction of elongating RNA polymerases that pass through, resulting in locked ternary complexes. Cleavage of the nascent transcript by cleavage factors such as GreA or GreB allows the resumption of elongation from the new 3'terminus. GreA releases sequences of 2 to 3 nucleotides.</text>
</comment>
<evidence type="ECO:0000259" key="10">
    <source>
        <dbReference type="Pfam" id="PF01272"/>
    </source>
</evidence>
<dbReference type="GO" id="GO:0070063">
    <property type="term" value="F:RNA polymerase binding"/>
    <property type="evidence" value="ECO:0007669"/>
    <property type="project" value="InterPro"/>
</dbReference>
<dbReference type="PROSITE" id="PS00829">
    <property type="entry name" value="GREAB_1"/>
    <property type="match status" value="1"/>
</dbReference>
<evidence type="ECO:0000256" key="9">
    <source>
        <dbReference type="RuleBase" id="RU000556"/>
    </source>
</evidence>
<name>A0A919YS85_9BACL</name>
<evidence type="ECO:0000256" key="2">
    <source>
        <dbReference type="ARBA" id="ARBA00013729"/>
    </source>
</evidence>
<evidence type="ECO:0000313" key="12">
    <source>
        <dbReference type="EMBL" id="GIP18750.1"/>
    </source>
</evidence>
<dbReference type="FunFam" id="3.10.50.30:FF:000001">
    <property type="entry name" value="Transcription elongation factor GreA"/>
    <property type="match status" value="1"/>
</dbReference>
<feature type="domain" description="Transcription elongation factor GreA/GreB N-terminal" evidence="11">
    <location>
        <begin position="7"/>
        <end position="76"/>
    </location>
</feature>
<dbReference type="GO" id="GO:0032784">
    <property type="term" value="P:regulation of DNA-templated transcription elongation"/>
    <property type="evidence" value="ECO:0007669"/>
    <property type="project" value="UniProtKB-UniRule"/>
</dbReference>
<dbReference type="InterPro" id="IPR018151">
    <property type="entry name" value="TF_GreA/GreB_CS"/>
</dbReference>
<comment type="caution">
    <text evidence="12">The sequence shown here is derived from an EMBL/GenBank/DDBJ whole genome shotgun (WGS) entry which is preliminary data.</text>
</comment>
<dbReference type="InterPro" id="IPR028624">
    <property type="entry name" value="Tscrpt_elong_fac_GreA/B"/>
</dbReference>
<dbReference type="NCBIfam" id="TIGR01462">
    <property type="entry name" value="greA"/>
    <property type="match status" value="1"/>
</dbReference>
<keyword evidence="13" id="KW-1185">Reference proteome</keyword>
<comment type="similarity">
    <text evidence="1 8 9">Belongs to the GreA/GreB family.</text>
</comment>
<dbReference type="InterPro" id="IPR001437">
    <property type="entry name" value="Tscrpt_elong_fac_GreA/B_C"/>
</dbReference>
<dbReference type="PANTHER" id="PTHR30437">
    <property type="entry name" value="TRANSCRIPTION ELONGATION FACTOR GREA"/>
    <property type="match status" value="1"/>
</dbReference>
<dbReference type="InterPro" id="IPR036805">
    <property type="entry name" value="Tscrpt_elong_fac_GreA/B_N_sf"/>
</dbReference>
<keyword evidence="4 8" id="KW-0238">DNA-binding</keyword>
<evidence type="ECO:0000256" key="3">
    <source>
        <dbReference type="ARBA" id="ARBA00023015"/>
    </source>
</evidence>
<dbReference type="AlphaFoldDB" id="A0A919YS85"/>
<dbReference type="Pfam" id="PF03449">
    <property type="entry name" value="GreA_GreB_N"/>
    <property type="match status" value="1"/>
</dbReference>
<evidence type="ECO:0000259" key="11">
    <source>
        <dbReference type="Pfam" id="PF03449"/>
    </source>
</evidence>
<dbReference type="InterPro" id="IPR036953">
    <property type="entry name" value="GreA/GreB_C_sf"/>
</dbReference>
<evidence type="ECO:0000256" key="5">
    <source>
        <dbReference type="ARBA" id="ARBA00023163"/>
    </source>
</evidence>
<feature type="domain" description="Transcription elongation factor GreA/GreB C-terminal" evidence="10">
    <location>
        <begin position="81"/>
        <end position="155"/>
    </location>
</feature>
<keyword evidence="3 8" id="KW-0805">Transcription regulation</keyword>
<dbReference type="PANTHER" id="PTHR30437:SF4">
    <property type="entry name" value="TRANSCRIPTION ELONGATION FACTOR GREA"/>
    <property type="match status" value="1"/>
</dbReference>
<dbReference type="EMBL" id="BOSE01000010">
    <property type="protein sequence ID" value="GIP18750.1"/>
    <property type="molecule type" value="Genomic_DNA"/>
</dbReference>
<dbReference type="Gene3D" id="1.10.287.180">
    <property type="entry name" value="Transcription elongation factor, GreA/GreB, N-terminal domain"/>
    <property type="match status" value="1"/>
</dbReference>
<organism evidence="12 13">
    <name type="scientific">Paenibacillus montaniterrae</name>
    <dbReference type="NCBI Taxonomy" id="429341"/>
    <lineage>
        <taxon>Bacteria</taxon>
        <taxon>Bacillati</taxon>
        <taxon>Bacillota</taxon>
        <taxon>Bacilli</taxon>
        <taxon>Bacillales</taxon>
        <taxon>Paenibacillaceae</taxon>
        <taxon>Paenibacillus</taxon>
    </lineage>
</organism>
<dbReference type="PROSITE" id="PS00830">
    <property type="entry name" value="GREAB_2"/>
    <property type="match status" value="1"/>
</dbReference>
<dbReference type="Proteomes" id="UP000683139">
    <property type="component" value="Unassembled WGS sequence"/>
</dbReference>
<dbReference type="SUPFAM" id="SSF46557">
    <property type="entry name" value="GreA transcript cleavage protein, N-terminal domain"/>
    <property type="match status" value="1"/>
</dbReference>
<dbReference type="FunFam" id="1.10.287.180:FF:000001">
    <property type="entry name" value="Transcription elongation factor GreA"/>
    <property type="match status" value="1"/>
</dbReference>
<keyword evidence="12" id="KW-0251">Elongation factor</keyword>
<dbReference type="PIRSF" id="PIRSF006092">
    <property type="entry name" value="GreA_GreB"/>
    <property type="match status" value="1"/>
</dbReference>
<proteinExistence type="inferred from homology"/>
<gene>
    <name evidence="8 12" type="primary">greA</name>
    <name evidence="12" type="ORF">J40TS1_43920</name>
</gene>
<dbReference type="GO" id="GO:0003746">
    <property type="term" value="F:translation elongation factor activity"/>
    <property type="evidence" value="ECO:0007669"/>
    <property type="project" value="UniProtKB-KW"/>
</dbReference>
<evidence type="ECO:0000256" key="8">
    <source>
        <dbReference type="HAMAP-Rule" id="MF_00105"/>
    </source>
</evidence>
<keyword evidence="5 8" id="KW-0804">Transcription</keyword>
<dbReference type="GO" id="GO:0006354">
    <property type="term" value="P:DNA-templated transcription elongation"/>
    <property type="evidence" value="ECO:0007669"/>
    <property type="project" value="TreeGrafter"/>
</dbReference>
<dbReference type="InterPro" id="IPR023459">
    <property type="entry name" value="Tscrpt_elong_fac_GreA/B_fam"/>
</dbReference>
<dbReference type="SUPFAM" id="SSF54534">
    <property type="entry name" value="FKBP-like"/>
    <property type="match status" value="1"/>
</dbReference>
<dbReference type="Gene3D" id="3.10.50.30">
    <property type="entry name" value="Transcription elongation factor, GreA/GreB, C-terminal domain"/>
    <property type="match status" value="1"/>
</dbReference>
<evidence type="ECO:0000256" key="6">
    <source>
        <dbReference type="ARBA" id="ARBA00024916"/>
    </source>
</evidence>
<protein>
    <recommendedName>
        <fullName evidence="2 8">Transcription elongation factor GreA</fullName>
    </recommendedName>
    <alternativeName>
        <fullName evidence="7 8">Transcript cleavage factor GreA</fullName>
    </alternativeName>
</protein>
<accession>A0A919YS85</accession>
<dbReference type="RefSeq" id="WP_213519406.1">
    <property type="nucleotide sequence ID" value="NZ_BOSE01000010.1"/>
</dbReference>
<reference evidence="12" key="1">
    <citation type="submission" date="2021-03" db="EMBL/GenBank/DDBJ databases">
        <title>Antimicrobial resistance genes in bacteria isolated from Japanese honey, and their potential for conferring macrolide and lincosamide resistance in the American foulbrood pathogen Paenibacillus larvae.</title>
        <authorList>
            <person name="Okamoto M."/>
            <person name="Kumagai M."/>
            <person name="Kanamori H."/>
            <person name="Takamatsu D."/>
        </authorList>
    </citation>
    <scope>NUCLEOTIDE SEQUENCE</scope>
    <source>
        <strain evidence="12">J40TS1</strain>
    </source>
</reference>
<dbReference type="HAMAP" id="MF_00105">
    <property type="entry name" value="GreA_GreB"/>
    <property type="match status" value="1"/>
</dbReference>
<dbReference type="InterPro" id="IPR022691">
    <property type="entry name" value="Tscrpt_elong_fac_GreA/B_N"/>
</dbReference>
<dbReference type="Pfam" id="PF01272">
    <property type="entry name" value="GreA_GreB"/>
    <property type="match status" value="1"/>
</dbReference>